<proteinExistence type="predicted"/>
<dbReference type="PANTHER" id="PTHR13610:SF11">
    <property type="entry name" value="METHYLTRANSFERASE DOMAIN-CONTAINING PROTEIN"/>
    <property type="match status" value="1"/>
</dbReference>
<protein>
    <submittedName>
        <fullName evidence="4">Uncharacterized protein</fullName>
    </submittedName>
</protein>
<dbReference type="AlphaFoldDB" id="A0A1F8EXQ2"/>
<dbReference type="InterPro" id="IPR029063">
    <property type="entry name" value="SAM-dependent_MTases_sf"/>
</dbReference>
<evidence type="ECO:0000256" key="2">
    <source>
        <dbReference type="ARBA" id="ARBA00022679"/>
    </source>
</evidence>
<dbReference type="EMBL" id="MGJI01000017">
    <property type="protein sequence ID" value="OGN04806.1"/>
    <property type="molecule type" value="Genomic_DNA"/>
</dbReference>
<dbReference type="Proteomes" id="UP000177507">
    <property type="component" value="Unassembled WGS sequence"/>
</dbReference>
<keyword evidence="2" id="KW-0808">Transferase</keyword>
<gene>
    <name evidence="4" type="ORF">A2831_01940</name>
</gene>
<evidence type="ECO:0000256" key="1">
    <source>
        <dbReference type="ARBA" id="ARBA00022603"/>
    </source>
</evidence>
<sequence>MSFVPTRRRNIKKLFVWAGLSADDIFYDLGCGDGRVLICAVKDFGVMEAVGYEVAPWPYIKARFLIWLFGVKDRTSVLRRDFLKDDLSSATFIYTYLSHKLVEKLAIKLAVELKPGTRILCHTFPIDLGHHPEFKLIKSEEFDKITAYLYKRI</sequence>
<accession>A0A1F8EXQ2</accession>
<dbReference type="InterPro" id="IPR026170">
    <property type="entry name" value="FAM173A/B"/>
</dbReference>
<reference evidence="4 5" key="1">
    <citation type="journal article" date="2016" name="Nat. Commun.">
        <title>Thousands of microbial genomes shed light on interconnected biogeochemical processes in an aquifer system.</title>
        <authorList>
            <person name="Anantharaman K."/>
            <person name="Brown C.T."/>
            <person name="Hug L.A."/>
            <person name="Sharon I."/>
            <person name="Castelle C.J."/>
            <person name="Probst A.J."/>
            <person name="Thomas B.C."/>
            <person name="Singh A."/>
            <person name="Wilkins M.J."/>
            <person name="Karaoz U."/>
            <person name="Brodie E.L."/>
            <person name="Williams K.H."/>
            <person name="Hubbard S.S."/>
            <person name="Banfield J.F."/>
        </authorList>
    </citation>
    <scope>NUCLEOTIDE SEQUENCE [LARGE SCALE GENOMIC DNA]</scope>
</reference>
<dbReference type="GO" id="GO:0032259">
    <property type="term" value="P:methylation"/>
    <property type="evidence" value="ECO:0007669"/>
    <property type="project" value="UniProtKB-KW"/>
</dbReference>
<evidence type="ECO:0000313" key="5">
    <source>
        <dbReference type="Proteomes" id="UP000177507"/>
    </source>
</evidence>
<evidence type="ECO:0000313" key="4">
    <source>
        <dbReference type="EMBL" id="OGN04806.1"/>
    </source>
</evidence>
<keyword evidence="1" id="KW-0489">Methyltransferase</keyword>
<evidence type="ECO:0000256" key="3">
    <source>
        <dbReference type="ARBA" id="ARBA00022691"/>
    </source>
</evidence>
<name>A0A1F8EXQ2_9BACT</name>
<dbReference type="GO" id="GO:0016279">
    <property type="term" value="F:protein-lysine N-methyltransferase activity"/>
    <property type="evidence" value="ECO:0007669"/>
    <property type="project" value="InterPro"/>
</dbReference>
<organism evidence="4 5">
    <name type="scientific">Candidatus Yanofskybacteria bacterium RIFCSPHIGHO2_01_FULL_44_17</name>
    <dbReference type="NCBI Taxonomy" id="1802668"/>
    <lineage>
        <taxon>Bacteria</taxon>
        <taxon>Candidatus Yanofskyibacteriota</taxon>
    </lineage>
</organism>
<dbReference type="STRING" id="1802668.A2831_01940"/>
<comment type="caution">
    <text evidence="4">The sequence shown here is derived from an EMBL/GenBank/DDBJ whole genome shotgun (WGS) entry which is preliminary data.</text>
</comment>
<keyword evidence="3" id="KW-0949">S-adenosyl-L-methionine</keyword>
<dbReference type="PANTHER" id="PTHR13610">
    <property type="entry name" value="METHYLTRANSFERASE DOMAIN-CONTAINING PROTEIN"/>
    <property type="match status" value="1"/>
</dbReference>
<dbReference type="SUPFAM" id="SSF53335">
    <property type="entry name" value="S-adenosyl-L-methionine-dependent methyltransferases"/>
    <property type="match status" value="1"/>
</dbReference>
<dbReference type="Gene3D" id="3.40.50.150">
    <property type="entry name" value="Vaccinia Virus protein VP39"/>
    <property type="match status" value="1"/>
</dbReference>